<keyword evidence="1" id="KW-0489">Methyltransferase</keyword>
<dbReference type="PANTHER" id="PTHR43464:SF19">
    <property type="entry name" value="UBIQUINONE BIOSYNTHESIS O-METHYLTRANSFERASE, MITOCHONDRIAL"/>
    <property type="match status" value="1"/>
</dbReference>
<dbReference type="AlphaFoldDB" id="A0AAW1WGU9"/>
<evidence type="ECO:0000313" key="4">
    <source>
        <dbReference type="EMBL" id="KAK9924054.1"/>
    </source>
</evidence>
<keyword evidence="5" id="KW-1185">Reference proteome</keyword>
<protein>
    <submittedName>
        <fullName evidence="4">Uncharacterized protein</fullName>
    </submittedName>
</protein>
<dbReference type="CDD" id="cd02440">
    <property type="entry name" value="AdoMet_MTases"/>
    <property type="match status" value="1"/>
</dbReference>
<evidence type="ECO:0000256" key="3">
    <source>
        <dbReference type="ARBA" id="ARBA00022691"/>
    </source>
</evidence>
<reference evidence="4 5" key="1">
    <citation type="journal article" date="2023" name="G3 (Bethesda)">
        <title>A chromosome-length genome assembly and annotation of blackberry (Rubus argutus, cv. 'Hillquist').</title>
        <authorList>
            <person name="Bruna T."/>
            <person name="Aryal R."/>
            <person name="Dudchenko O."/>
            <person name="Sargent D.J."/>
            <person name="Mead D."/>
            <person name="Buti M."/>
            <person name="Cavallini A."/>
            <person name="Hytonen T."/>
            <person name="Andres J."/>
            <person name="Pham M."/>
            <person name="Weisz D."/>
            <person name="Mascagni F."/>
            <person name="Usai G."/>
            <person name="Natali L."/>
            <person name="Bassil N."/>
            <person name="Fernandez G.E."/>
            <person name="Lomsadze A."/>
            <person name="Armour M."/>
            <person name="Olukolu B."/>
            <person name="Poorten T."/>
            <person name="Britton C."/>
            <person name="Davik J."/>
            <person name="Ashrafi H."/>
            <person name="Aiden E.L."/>
            <person name="Borodovsky M."/>
            <person name="Worthington M."/>
        </authorList>
    </citation>
    <scope>NUCLEOTIDE SEQUENCE [LARGE SCALE GENOMIC DNA]</scope>
    <source>
        <strain evidence="4">PI 553951</strain>
    </source>
</reference>
<dbReference type="Pfam" id="PF13489">
    <property type="entry name" value="Methyltransf_23"/>
    <property type="match status" value="1"/>
</dbReference>
<organism evidence="4 5">
    <name type="scientific">Rubus argutus</name>
    <name type="common">Southern blackberry</name>
    <dbReference type="NCBI Taxonomy" id="59490"/>
    <lineage>
        <taxon>Eukaryota</taxon>
        <taxon>Viridiplantae</taxon>
        <taxon>Streptophyta</taxon>
        <taxon>Embryophyta</taxon>
        <taxon>Tracheophyta</taxon>
        <taxon>Spermatophyta</taxon>
        <taxon>Magnoliopsida</taxon>
        <taxon>eudicotyledons</taxon>
        <taxon>Gunneridae</taxon>
        <taxon>Pentapetalae</taxon>
        <taxon>rosids</taxon>
        <taxon>fabids</taxon>
        <taxon>Rosales</taxon>
        <taxon>Rosaceae</taxon>
        <taxon>Rosoideae</taxon>
        <taxon>Rosoideae incertae sedis</taxon>
        <taxon>Rubus</taxon>
    </lineage>
</organism>
<dbReference type="SUPFAM" id="SSF53335">
    <property type="entry name" value="S-adenosyl-L-methionine-dependent methyltransferases"/>
    <property type="match status" value="1"/>
</dbReference>
<dbReference type="GO" id="GO:0010420">
    <property type="term" value="F:polyprenyldihydroxybenzoate methyltransferase activity"/>
    <property type="evidence" value="ECO:0007669"/>
    <property type="project" value="TreeGrafter"/>
</dbReference>
<accession>A0AAW1WGU9</accession>
<keyword evidence="3" id="KW-0949">S-adenosyl-L-methionine</keyword>
<keyword evidence="2" id="KW-0808">Transferase</keyword>
<dbReference type="GO" id="GO:0005739">
    <property type="term" value="C:mitochondrion"/>
    <property type="evidence" value="ECO:0007669"/>
    <property type="project" value="TreeGrafter"/>
</dbReference>
<proteinExistence type="predicted"/>
<dbReference type="PANTHER" id="PTHR43464">
    <property type="entry name" value="METHYLTRANSFERASE"/>
    <property type="match status" value="1"/>
</dbReference>
<dbReference type="Gene3D" id="3.40.50.150">
    <property type="entry name" value="Vaccinia Virus protein VP39"/>
    <property type="match status" value="1"/>
</dbReference>
<evidence type="ECO:0000313" key="5">
    <source>
        <dbReference type="Proteomes" id="UP001457282"/>
    </source>
</evidence>
<evidence type="ECO:0000256" key="1">
    <source>
        <dbReference type="ARBA" id="ARBA00022603"/>
    </source>
</evidence>
<dbReference type="Proteomes" id="UP001457282">
    <property type="component" value="Unassembled WGS sequence"/>
</dbReference>
<comment type="caution">
    <text evidence="4">The sequence shown here is derived from an EMBL/GenBank/DDBJ whole genome shotgun (WGS) entry which is preliminary data.</text>
</comment>
<dbReference type="GO" id="GO:0032259">
    <property type="term" value="P:methylation"/>
    <property type="evidence" value="ECO:0007669"/>
    <property type="project" value="UniProtKB-KW"/>
</dbReference>
<name>A0AAW1WGU9_RUBAR</name>
<dbReference type="InterPro" id="IPR029063">
    <property type="entry name" value="SAM-dependent_MTases_sf"/>
</dbReference>
<sequence>MAMSWKLLKQLRAPYTATPTSPHRIVSPRLLNFHNANRLFSAAPPPSRDPPLIQPPGSKIQEEIAKFSAMAETWWDAGGPIKYYHRHRVDFIRNTLCHHFRRDPLSARPFEGLKFIDIGCGSGILSEPLARMGATVTGVDPIERKIKIARLHAV</sequence>
<evidence type="ECO:0000256" key="2">
    <source>
        <dbReference type="ARBA" id="ARBA00022679"/>
    </source>
</evidence>
<gene>
    <name evidence="4" type="ORF">M0R45_032443</name>
</gene>
<dbReference type="EMBL" id="JBEDUW010000006">
    <property type="protein sequence ID" value="KAK9924054.1"/>
    <property type="molecule type" value="Genomic_DNA"/>
</dbReference>